<name>A0A6A6UBU9_9PEZI</name>
<reference evidence="2" key="1">
    <citation type="journal article" date="2020" name="Stud. Mycol.">
        <title>101 Dothideomycetes genomes: a test case for predicting lifestyles and emergence of pathogens.</title>
        <authorList>
            <person name="Haridas S."/>
            <person name="Albert R."/>
            <person name="Binder M."/>
            <person name="Bloem J."/>
            <person name="Labutti K."/>
            <person name="Salamov A."/>
            <person name="Andreopoulos B."/>
            <person name="Baker S."/>
            <person name="Barry K."/>
            <person name="Bills G."/>
            <person name="Bluhm B."/>
            <person name="Cannon C."/>
            <person name="Castanera R."/>
            <person name="Culley D."/>
            <person name="Daum C."/>
            <person name="Ezra D."/>
            <person name="Gonzalez J."/>
            <person name="Henrissat B."/>
            <person name="Kuo A."/>
            <person name="Liang C."/>
            <person name="Lipzen A."/>
            <person name="Lutzoni F."/>
            <person name="Magnuson J."/>
            <person name="Mondo S."/>
            <person name="Nolan M."/>
            <person name="Ohm R."/>
            <person name="Pangilinan J."/>
            <person name="Park H.-J."/>
            <person name="Ramirez L."/>
            <person name="Alfaro M."/>
            <person name="Sun H."/>
            <person name="Tritt A."/>
            <person name="Yoshinaga Y."/>
            <person name="Zwiers L.-H."/>
            <person name="Turgeon B."/>
            <person name="Goodwin S."/>
            <person name="Spatafora J."/>
            <person name="Crous P."/>
            <person name="Grigoriev I."/>
        </authorList>
    </citation>
    <scope>NUCLEOTIDE SEQUENCE</scope>
    <source>
        <strain evidence="2">CBS 115976</strain>
    </source>
</reference>
<feature type="domain" description="F-box" evidence="1">
    <location>
        <begin position="89"/>
        <end position="135"/>
    </location>
</feature>
<gene>
    <name evidence="2" type="ORF">BT63DRAFT_470582</name>
</gene>
<protein>
    <recommendedName>
        <fullName evidence="1">F-box domain-containing protein</fullName>
    </recommendedName>
</protein>
<dbReference type="AlphaFoldDB" id="A0A6A6UBU9"/>
<dbReference type="InterPro" id="IPR001810">
    <property type="entry name" value="F-box_dom"/>
</dbReference>
<evidence type="ECO:0000259" key="1">
    <source>
        <dbReference type="PROSITE" id="PS50181"/>
    </source>
</evidence>
<dbReference type="PROSITE" id="PS50181">
    <property type="entry name" value="FBOX"/>
    <property type="match status" value="1"/>
</dbReference>
<dbReference type="EMBL" id="MU004235">
    <property type="protein sequence ID" value="KAF2669081.1"/>
    <property type="molecule type" value="Genomic_DNA"/>
</dbReference>
<accession>A0A6A6UBU9</accession>
<organism evidence="2 3">
    <name type="scientific">Microthyrium microscopicum</name>
    <dbReference type="NCBI Taxonomy" id="703497"/>
    <lineage>
        <taxon>Eukaryota</taxon>
        <taxon>Fungi</taxon>
        <taxon>Dikarya</taxon>
        <taxon>Ascomycota</taxon>
        <taxon>Pezizomycotina</taxon>
        <taxon>Dothideomycetes</taxon>
        <taxon>Dothideomycetes incertae sedis</taxon>
        <taxon>Microthyriales</taxon>
        <taxon>Microthyriaceae</taxon>
        <taxon>Microthyrium</taxon>
    </lineage>
</organism>
<keyword evidence="3" id="KW-1185">Reference proteome</keyword>
<sequence length="463" mass="52561">MSAFDAALIAELKQHGFEFWDYDNSMKRSFDQEAILQVFIAAQLVWPMQSIDSHGIGFHPTELDTIKDTLFKPFARPQLAAPDGSNNPSYTMCGLPAELQFMIYEQMDINALLSFSHTCNAARVMLENSDTGKELKILRVHALSVLGAVFRSGRGHTTLPSNLLSLFQDTKCTHEGCKTNLIRPEHHGSYLHLPTMERYCVSSATVHYDRPLERVFLVNPAVFKYSLLKKKDQKSGISKFRHIPPIKCSAIQSSGSDIMMSPHIAGIPIPESAITPSTVPASWYTAIPDRSGLLPYARDEVWRNPPPYTHIGPRGSQRLYMHPHIGQFVERPCLDVEMPRLHFRNSKRPKDGVCFSDFSDYICRCWSLDSASSLSPLAGMSRSSYMRHLLSCPTVWKLYLALKRGETIPEVQIPEAFQKWKSGVDERYPQDQWRVSPGCKVRGSKVPVKEAWYGGRYRRKPRR</sequence>
<proteinExistence type="predicted"/>
<evidence type="ECO:0000313" key="2">
    <source>
        <dbReference type="EMBL" id="KAF2669081.1"/>
    </source>
</evidence>
<dbReference type="Proteomes" id="UP000799302">
    <property type="component" value="Unassembled WGS sequence"/>
</dbReference>
<evidence type="ECO:0000313" key="3">
    <source>
        <dbReference type="Proteomes" id="UP000799302"/>
    </source>
</evidence>